<protein>
    <recommendedName>
        <fullName evidence="10">Protein-export membrane protein SecG</fullName>
    </recommendedName>
</protein>
<keyword evidence="4 10" id="KW-1003">Cell membrane</keyword>
<dbReference type="GO" id="GO:0043952">
    <property type="term" value="P:protein transport by the Sec complex"/>
    <property type="evidence" value="ECO:0007669"/>
    <property type="project" value="TreeGrafter"/>
</dbReference>
<evidence type="ECO:0000256" key="3">
    <source>
        <dbReference type="ARBA" id="ARBA00022448"/>
    </source>
</evidence>
<comment type="function">
    <text evidence="10">Involved in protein export. Participates in an early event of protein translocation.</text>
</comment>
<keyword evidence="6 10" id="KW-0653">Protein transport</keyword>
<organism evidence="12 13">
    <name type="scientific">Candidatus Jettenia ecosi</name>
    <dbReference type="NCBI Taxonomy" id="2494326"/>
    <lineage>
        <taxon>Bacteria</taxon>
        <taxon>Pseudomonadati</taxon>
        <taxon>Planctomycetota</taxon>
        <taxon>Candidatus Brocadiia</taxon>
        <taxon>Candidatus Brocadiales</taxon>
        <taxon>Candidatus Brocadiaceae</taxon>
        <taxon>Candidatus Jettenia</taxon>
    </lineage>
</organism>
<keyword evidence="7 10" id="KW-1133">Transmembrane helix</keyword>
<comment type="similarity">
    <text evidence="2 10">Belongs to the SecG family.</text>
</comment>
<feature type="compositionally biased region" description="Basic and acidic residues" evidence="11">
    <location>
        <begin position="117"/>
        <end position="139"/>
    </location>
</feature>
<feature type="transmembrane region" description="Helical" evidence="10">
    <location>
        <begin position="7"/>
        <end position="25"/>
    </location>
</feature>
<gene>
    <name evidence="12" type="ORF">JETT_3482</name>
</gene>
<evidence type="ECO:0000256" key="10">
    <source>
        <dbReference type="RuleBase" id="RU365087"/>
    </source>
</evidence>
<dbReference type="PANTHER" id="PTHR34182">
    <property type="entry name" value="PROTEIN-EXPORT MEMBRANE PROTEIN SECG"/>
    <property type="match status" value="1"/>
</dbReference>
<comment type="subcellular location">
    <subcellularLocation>
        <location evidence="1 10">Cell membrane</location>
        <topology evidence="1 10">Multi-pass membrane protein</topology>
    </subcellularLocation>
</comment>
<evidence type="ECO:0000256" key="11">
    <source>
        <dbReference type="SAM" id="MobiDB-lite"/>
    </source>
</evidence>
<sequence length="214" mass="22800">MVKAEKAFKWGIAIVVIFGILNAFYFLNLIIALKIALPILCVFLIGAILLQSGKGGGLAAIGGLGDQAAFGTRTSTFLTKVTYLIGAAFIVATIFLFKLSINMNVMHTKITQPASEAQHEHTHDHPDHEGHEGEHDHPDVPQAGNGGDTNSKFGMQNIAEEPTRPAHEQPISEGKAPGNQSPDTHPAGEGEQTSNITEEPVAEEETKTGQNSGE</sequence>
<evidence type="ECO:0000256" key="2">
    <source>
        <dbReference type="ARBA" id="ARBA00008445"/>
    </source>
</evidence>
<dbReference type="Pfam" id="PF03840">
    <property type="entry name" value="SecG"/>
    <property type="match status" value="1"/>
</dbReference>
<dbReference type="GO" id="GO:0065002">
    <property type="term" value="P:intracellular protein transmembrane transport"/>
    <property type="evidence" value="ECO:0007669"/>
    <property type="project" value="TreeGrafter"/>
</dbReference>
<dbReference type="Proteomes" id="UP000319783">
    <property type="component" value="Unassembled WGS sequence"/>
</dbReference>
<feature type="region of interest" description="Disordered" evidence="11">
    <location>
        <begin position="113"/>
        <end position="214"/>
    </location>
</feature>
<comment type="caution">
    <text evidence="12">The sequence shown here is derived from an EMBL/GenBank/DDBJ whole genome shotgun (WGS) entry which is preliminary data.</text>
</comment>
<dbReference type="GO" id="GO:0009306">
    <property type="term" value="P:protein secretion"/>
    <property type="evidence" value="ECO:0007669"/>
    <property type="project" value="UniProtKB-UniRule"/>
</dbReference>
<dbReference type="InterPro" id="IPR004692">
    <property type="entry name" value="SecG"/>
</dbReference>
<reference evidence="12 13" key="1">
    <citation type="submission" date="2019-04" db="EMBL/GenBank/DDBJ databases">
        <title>Genome of a novel bacterium Candidatus Jettenia ecosi reconstructed from metagenome of an anammox bioreactor.</title>
        <authorList>
            <person name="Mardanov A.V."/>
            <person name="Beletsky A.V."/>
            <person name="Ravin N.V."/>
            <person name="Botchkova E.A."/>
            <person name="Litti Y.V."/>
            <person name="Nozhevnikova A.N."/>
        </authorList>
    </citation>
    <scope>NUCLEOTIDE SEQUENCE [LARGE SCALE GENOMIC DNA]</scope>
    <source>
        <strain evidence="12">J2</strain>
    </source>
</reference>
<dbReference type="GO" id="GO:0005886">
    <property type="term" value="C:plasma membrane"/>
    <property type="evidence" value="ECO:0007669"/>
    <property type="project" value="UniProtKB-SubCell"/>
</dbReference>
<dbReference type="GO" id="GO:0015450">
    <property type="term" value="F:protein-transporting ATPase activity"/>
    <property type="evidence" value="ECO:0007669"/>
    <property type="project" value="UniProtKB-UniRule"/>
</dbReference>
<feature type="transmembrane region" description="Helical" evidence="10">
    <location>
        <begin position="31"/>
        <end position="50"/>
    </location>
</feature>
<evidence type="ECO:0000256" key="4">
    <source>
        <dbReference type="ARBA" id="ARBA00022475"/>
    </source>
</evidence>
<keyword evidence="3 10" id="KW-0813">Transport</keyword>
<name>A0A533QI87_9BACT</name>
<evidence type="ECO:0000256" key="8">
    <source>
        <dbReference type="ARBA" id="ARBA00023010"/>
    </source>
</evidence>
<dbReference type="PANTHER" id="PTHR34182:SF1">
    <property type="entry name" value="PROTEIN-EXPORT MEMBRANE PROTEIN SECG"/>
    <property type="match status" value="1"/>
</dbReference>
<dbReference type="EMBL" id="SULG01000116">
    <property type="protein sequence ID" value="TLD40250.1"/>
    <property type="molecule type" value="Genomic_DNA"/>
</dbReference>
<keyword evidence="8 10" id="KW-0811">Translocation</keyword>
<evidence type="ECO:0000256" key="1">
    <source>
        <dbReference type="ARBA" id="ARBA00004651"/>
    </source>
</evidence>
<keyword evidence="5 10" id="KW-0812">Transmembrane</keyword>
<keyword evidence="9 10" id="KW-0472">Membrane</keyword>
<evidence type="ECO:0000256" key="6">
    <source>
        <dbReference type="ARBA" id="ARBA00022927"/>
    </source>
</evidence>
<evidence type="ECO:0000313" key="12">
    <source>
        <dbReference type="EMBL" id="TLD40250.1"/>
    </source>
</evidence>
<evidence type="ECO:0000313" key="13">
    <source>
        <dbReference type="Proteomes" id="UP000319783"/>
    </source>
</evidence>
<dbReference type="AlphaFoldDB" id="A0A533QI87"/>
<evidence type="ECO:0000256" key="7">
    <source>
        <dbReference type="ARBA" id="ARBA00022989"/>
    </source>
</evidence>
<evidence type="ECO:0000256" key="5">
    <source>
        <dbReference type="ARBA" id="ARBA00022692"/>
    </source>
</evidence>
<feature type="transmembrane region" description="Helical" evidence="10">
    <location>
        <begin position="81"/>
        <end position="101"/>
    </location>
</feature>
<comment type="caution">
    <text evidence="10">Lacks conserved residue(s) required for the propagation of feature annotation.</text>
</comment>
<proteinExistence type="inferred from homology"/>
<dbReference type="NCBIfam" id="TIGR00810">
    <property type="entry name" value="secG"/>
    <property type="match status" value="1"/>
</dbReference>
<accession>A0A533QI87</accession>
<evidence type="ECO:0000256" key="9">
    <source>
        <dbReference type="ARBA" id="ARBA00023136"/>
    </source>
</evidence>